<dbReference type="PRINTS" id="PR00625">
    <property type="entry name" value="JDOMAIN"/>
</dbReference>
<accession>D2VPA8</accession>
<gene>
    <name evidence="5" type="ORF">NAEGRDRAFT_70789</name>
</gene>
<evidence type="ECO:0000313" key="5">
    <source>
        <dbReference type="EMBL" id="EFC41325.1"/>
    </source>
</evidence>
<dbReference type="OMA" id="FLRMYNR"/>
<name>D2VPA8_NAEGR</name>
<dbReference type="EMBL" id="GG738886">
    <property type="protein sequence ID" value="EFC41325.1"/>
    <property type="molecule type" value="Genomic_DNA"/>
</dbReference>
<dbReference type="InterPro" id="IPR051938">
    <property type="entry name" value="Apopto_cytoskel_mod"/>
</dbReference>
<dbReference type="OrthoDB" id="6342062at2759"/>
<dbReference type="InterPro" id="IPR036869">
    <property type="entry name" value="J_dom_sf"/>
</dbReference>
<dbReference type="AlphaFoldDB" id="D2VPA8"/>
<feature type="domain" description="J" evidence="4">
    <location>
        <begin position="7"/>
        <end position="76"/>
    </location>
</feature>
<dbReference type="Pfam" id="PF00226">
    <property type="entry name" value="DnaJ"/>
    <property type="match status" value="1"/>
</dbReference>
<proteinExistence type="predicted"/>
<dbReference type="SUPFAM" id="SSF46565">
    <property type="entry name" value="Chaperone J-domain"/>
    <property type="match status" value="1"/>
</dbReference>
<feature type="region of interest" description="Disordered" evidence="2">
    <location>
        <begin position="186"/>
        <end position="213"/>
    </location>
</feature>
<dbReference type="PANTHER" id="PTHR44145">
    <property type="entry name" value="DNAJ HOMOLOG SUBFAMILY A MEMBER 3, MITOCHONDRIAL"/>
    <property type="match status" value="1"/>
</dbReference>
<dbReference type="PROSITE" id="PS00636">
    <property type="entry name" value="DNAJ_1"/>
    <property type="match status" value="1"/>
</dbReference>
<keyword evidence="3" id="KW-0472">Membrane</keyword>
<dbReference type="PROSITE" id="PS50076">
    <property type="entry name" value="DNAJ_2"/>
    <property type="match status" value="1"/>
</dbReference>
<dbReference type="SMART" id="SM00271">
    <property type="entry name" value="DnaJ"/>
    <property type="match status" value="1"/>
</dbReference>
<keyword evidence="3" id="KW-0812">Transmembrane</keyword>
<dbReference type="eggNOG" id="KOG0715">
    <property type="taxonomic scope" value="Eukaryota"/>
</dbReference>
<dbReference type="Proteomes" id="UP000006671">
    <property type="component" value="Unassembled WGS sequence"/>
</dbReference>
<organism evidence="6">
    <name type="scientific">Naegleria gruberi</name>
    <name type="common">Amoeba</name>
    <dbReference type="NCBI Taxonomy" id="5762"/>
    <lineage>
        <taxon>Eukaryota</taxon>
        <taxon>Discoba</taxon>
        <taxon>Heterolobosea</taxon>
        <taxon>Tetramitia</taxon>
        <taxon>Eutetramitia</taxon>
        <taxon>Vahlkampfiidae</taxon>
        <taxon>Naegleria</taxon>
    </lineage>
</organism>
<dbReference type="PANTHER" id="PTHR44145:SF3">
    <property type="entry name" value="DNAJ HOMOLOG SUBFAMILY A MEMBER 3, MITOCHONDRIAL"/>
    <property type="match status" value="1"/>
</dbReference>
<keyword evidence="1" id="KW-0143">Chaperone</keyword>
<dbReference type="VEuPathDB" id="AmoebaDB:NAEGRDRAFT_70789"/>
<dbReference type="CDD" id="cd06257">
    <property type="entry name" value="DnaJ"/>
    <property type="match status" value="1"/>
</dbReference>
<keyword evidence="3" id="KW-1133">Transmembrane helix</keyword>
<protein>
    <submittedName>
        <fullName evidence="5">Predicted protein</fullName>
    </submittedName>
</protein>
<evidence type="ECO:0000259" key="4">
    <source>
        <dbReference type="PROSITE" id="PS50076"/>
    </source>
</evidence>
<evidence type="ECO:0000313" key="6">
    <source>
        <dbReference type="Proteomes" id="UP000006671"/>
    </source>
</evidence>
<dbReference type="InParanoid" id="D2VPA8"/>
<keyword evidence="6" id="KW-1185">Reference proteome</keyword>
<dbReference type="RefSeq" id="XP_002674069.1">
    <property type="nucleotide sequence ID" value="XM_002674023.1"/>
</dbReference>
<dbReference type="Gene3D" id="1.10.287.110">
    <property type="entry name" value="DnaJ domain"/>
    <property type="match status" value="1"/>
</dbReference>
<evidence type="ECO:0000256" key="3">
    <source>
        <dbReference type="SAM" id="Phobius"/>
    </source>
</evidence>
<dbReference type="GeneID" id="8856075"/>
<evidence type="ECO:0000256" key="2">
    <source>
        <dbReference type="SAM" id="MobiDB-lite"/>
    </source>
</evidence>
<dbReference type="STRING" id="5762.D2VPA8"/>
<dbReference type="InterPro" id="IPR018253">
    <property type="entry name" value="DnaJ_domain_CS"/>
</dbReference>
<feature type="compositionally biased region" description="Polar residues" evidence="2">
    <location>
        <begin position="203"/>
        <end position="213"/>
    </location>
</feature>
<dbReference type="KEGG" id="ngr:NAEGRDRAFT_70789"/>
<reference evidence="5 6" key="1">
    <citation type="journal article" date="2010" name="Cell">
        <title>The genome of Naegleria gruberi illuminates early eukaryotic versatility.</title>
        <authorList>
            <person name="Fritz-Laylin L.K."/>
            <person name="Prochnik S.E."/>
            <person name="Ginger M.L."/>
            <person name="Dacks J.B."/>
            <person name="Carpenter M.L."/>
            <person name="Field M.C."/>
            <person name="Kuo A."/>
            <person name="Paredez A."/>
            <person name="Chapman J."/>
            <person name="Pham J."/>
            <person name="Shu S."/>
            <person name="Neupane R."/>
            <person name="Cipriano M."/>
            <person name="Mancuso J."/>
            <person name="Tu H."/>
            <person name="Salamov A."/>
            <person name="Lindquist E."/>
            <person name="Shapiro H."/>
            <person name="Lucas S."/>
            <person name="Grigoriev I.V."/>
            <person name="Cande W.Z."/>
            <person name="Fulton C."/>
            <person name="Rokhsar D.S."/>
            <person name="Dawson S.C."/>
        </authorList>
    </citation>
    <scope>NUCLEOTIDE SEQUENCE [LARGE SCALE GENOMIC DNA]</scope>
    <source>
        <strain evidence="5 6">NEG-M</strain>
    </source>
</reference>
<feature type="transmembrane region" description="Helical" evidence="3">
    <location>
        <begin position="120"/>
        <end position="137"/>
    </location>
</feature>
<sequence length="213" mass="24939">MSRRLKDYYGLLSVARNATQSDIKKAYVKLAKLYHPDLHDNNDPKFTSKQEMFKEITEAYSILNNPRKRSVYNTELYEVEKATNLRDGSSVPLEPKLYEMSAEEKEALGKQIKKIRFRKVRRLFIIVLALFVIGWYAKFKYIFLRMYNRDIGNKVIFKDKEGVDAEVISEVNRRFSAELARVREEREKQGILRQPTKKMGTAATANTNTVEKE</sequence>
<evidence type="ECO:0000256" key="1">
    <source>
        <dbReference type="ARBA" id="ARBA00023186"/>
    </source>
</evidence>
<dbReference type="InterPro" id="IPR001623">
    <property type="entry name" value="DnaJ_domain"/>
</dbReference>